<dbReference type="InParanoid" id="A0A078ATG9"/>
<evidence type="ECO:0000313" key="3">
    <source>
        <dbReference type="Proteomes" id="UP000039865"/>
    </source>
</evidence>
<feature type="region of interest" description="Disordered" evidence="1">
    <location>
        <begin position="405"/>
        <end position="430"/>
    </location>
</feature>
<dbReference type="EMBL" id="CCKQ01014004">
    <property type="protein sequence ID" value="CDW85735.1"/>
    <property type="molecule type" value="Genomic_DNA"/>
</dbReference>
<protein>
    <submittedName>
        <fullName evidence="2">Uncharacterized protein</fullName>
    </submittedName>
</protein>
<accession>A0A078ATG9</accession>
<keyword evidence="3" id="KW-1185">Reference proteome</keyword>
<organism evidence="2 3">
    <name type="scientific">Stylonychia lemnae</name>
    <name type="common">Ciliate</name>
    <dbReference type="NCBI Taxonomy" id="5949"/>
    <lineage>
        <taxon>Eukaryota</taxon>
        <taxon>Sar</taxon>
        <taxon>Alveolata</taxon>
        <taxon>Ciliophora</taxon>
        <taxon>Intramacronucleata</taxon>
        <taxon>Spirotrichea</taxon>
        <taxon>Stichotrichia</taxon>
        <taxon>Sporadotrichida</taxon>
        <taxon>Oxytrichidae</taxon>
        <taxon>Stylonychinae</taxon>
        <taxon>Stylonychia</taxon>
    </lineage>
</organism>
<sequence>MVSNLTLRYRSSIIFTIIITTTISLKTPKEVQQRRNPLKPDFQSALAYNKKNVNKHIHNHHDTILSPNNNKFPLSQPLRRQTVSSSNKQNTIFQHVSHNVSYDKQSTKNSNNIMSEDQQEEMEQSFRVQAIKVQNQDLKNLKKENLFFQERYDRSHKPRKYIPDQARTICTYQDQLKDFKDYVEKMCRSNFKNIDFRKQPQTTNNSPLGIIKLQNEEESRRNDNTYRTMRLVDKRGRFSGLSKPGHILDESNLRNQNASTNINQEKHIKCEGLQIKLDSIEQQDLNNQESHKHPKRQSPLDLYNNSPIKEPKFKYLKDSQKRESSPANLNETLTSKRKSLGELYQDLDQINFGYTKVKGFMNNNNDIFSDKRDYFSALQNPQMPNQLMQINNQKQVKTSYSIKRKSQKLNDIQEQSSMISSNRQTQKSITDDNKTLKDEDGMNLVNLLECHKIKAPKPIVKVSTRPSRALSSMTNPQNQDYYPKENEIFQNQCNEQLIIVGNSNEQVIKKIQLKKQYVPKNMSIAAKLIRNRQQRSMNTSLDRKLNDSQFSGSIDEQRHSVNAAGKSGNHQKLISIVYPLTDYAMGVEDKTIHQTLIGDKKLLSKKKTRSPIKDASYIRQSQV</sequence>
<evidence type="ECO:0000313" key="2">
    <source>
        <dbReference type="EMBL" id="CDW85735.1"/>
    </source>
</evidence>
<proteinExistence type="predicted"/>
<dbReference type="Proteomes" id="UP000039865">
    <property type="component" value="Unassembled WGS sequence"/>
</dbReference>
<feature type="region of interest" description="Disordered" evidence="1">
    <location>
        <begin position="285"/>
        <end position="308"/>
    </location>
</feature>
<feature type="compositionally biased region" description="Polar residues" evidence="1">
    <location>
        <begin position="409"/>
        <end position="428"/>
    </location>
</feature>
<gene>
    <name evidence="2" type="primary">Contig16693.g17790</name>
    <name evidence="2" type="ORF">STYLEM_14821</name>
</gene>
<name>A0A078ATG9_STYLE</name>
<evidence type="ECO:0000256" key="1">
    <source>
        <dbReference type="SAM" id="MobiDB-lite"/>
    </source>
</evidence>
<dbReference type="AlphaFoldDB" id="A0A078ATG9"/>
<reference evidence="2 3" key="1">
    <citation type="submission" date="2014-06" db="EMBL/GenBank/DDBJ databases">
        <authorList>
            <person name="Swart Estienne"/>
        </authorList>
    </citation>
    <scope>NUCLEOTIDE SEQUENCE [LARGE SCALE GENOMIC DNA]</scope>
    <source>
        <strain evidence="2 3">130c</strain>
    </source>
</reference>